<dbReference type="Gene3D" id="3.20.20.70">
    <property type="entry name" value="Aldolase class I"/>
    <property type="match status" value="1"/>
</dbReference>
<reference evidence="8 9" key="1">
    <citation type="journal article" date="2007" name="Int. J. Syst. Evol. Microbiol.">
        <title>Paenibacillus ginsengarvi sp. nov., isolated from soil from ginseng cultivation.</title>
        <authorList>
            <person name="Yoon M.H."/>
            <person name="Ten L.N."/>
            <person name="Im W.T."/>
        </authorList>
    </citation>
    <scope>NUCLEOTIDE SEQUENCE [LARGE SCALE GENOMIC DNA]</scope>
    <source>
        <strain evidence="8 9">KCTC 13059</strain>
    </source>
</reference>
<dbReference type="GO" id="GO:0019262">
    <property type="term" value="P:N-acetylneuraminate catabolic process"/>
    <property type="evidence" value="ECO:0007669"/>
    <property type="project" value="UniProtKB-UniRule"/>
</dbReference>
<keyword evidence="6 7" id="KW-0119">Carbohydrate metabolism</keyword>
<dbReference type="PANTHER" id="PTHR36204:SF1">
    <property type="entry name" value="N-ACETYLMANNOSAMINE-6-PHOSPHATE 2-EPIMERASE-RELATED"/>
    <property type="match status" value="1"/>
</dbReference>
<dbReference type="Pfam" id="PF04131">
    <property type="entry name" value="NanE"/>
    <property type="match status" value="1"/>
</dbReference>
<dbReference type="InterPro" id="IPR011060">
    <property type="entry name" value="RibuloseP-bd_barrel"/>
</dbReference>
<dbReference type="InterPro" id="IPR013785">
    <property type="entry name" value="Aldolase_TIM"/>
</dbReference>
<dbReference type="RefSeq" id="WP_120746176.1">
    <property type="nucleotide sequence ID" value="NZ_RBAH01000003.1"/>
</dbReference>
<dbReference type="Proteomes" id="UP000282311">
    <property type="component" value="Unassembled WGS sequence"/>
</dbReference>
<evidence type="ECO:0000256" key="6">
    <source>
        <dbReference type="ARBA" id="ARBA00023277"/>
    </source>
</evidence>
<dbReference type="GO" id="GO:0005975">
    <property type="term" value="P:carbohydrate metabolic process"/>
    <property type="evidence" value="ECO:0007669"/>
    <property type="project" value="UniProtKB-UniRule"/>
</dbReference>
<dbReference type="PANTHER" id="PTHR36204">
    <property type="entry name" value="N-ACETYLMANNOSAMINE-6-PHOSPHATE 2-EPIMERASE-RELATED"/>
    <property type="match status" value="1"/>
</dbReference>
<evidence type="ECO:0000256" key="1">
    <source>
        <dbReference type="ARBA" id="ARBA00000056"/>
    </source>
</evidence>
<dbReference type="OrthoDB" id="9781704at2"/>
<dbReference type="NCBIfam" id="NF002231">
    <property type="entry name" value="PRK01130.1"/>
    <property type="match status" value="1"/>
</dbReference>
<accession>A0A3B0CN43</accession>
<dbReference type="HAMAP" id="MF_01235">
    <property type="entry name" value="ManNAc6P_epimer"/>
    <property type="match status" value="1"/>
</dbReference>
<dbReference type="GO" id="GO:0047465">
    <property type="term" value="F:N-acylglucosamine-6-phosphate 2-epimerase activity"/>
    <property type="evidence" value="ECO:0007669"/>
    <property type="project" value="UniProtKB-EC"/>
</dbReference>
<name>A0A3B0CN43_9BACL</name>
<organism evidence="8 9">
    <name type="scientific">Paenibacillus ginsengarvi</name>
    <dbReference type="NCBI Taxonomy" id="400777"/>
    <lineage>
        <taxon>Bacteria</taxon>
        <taxon>Bacillati</taxon>
        <taxon>Bacillota</taxon>
        <taxon>Bacilli</taxon>
        <taxon>Bacillales</taxon>
        <taxon>Paenibacillaceae</taxon>
        <taxon>Paenibacillus</taxon>
    </lineage>
</organism>
<dbReference type="EMBL" id="RBAH01000003">
    <property type="protein sequence ID" value="RKN85807.1"/>
    <property type="molecule type" value="Genomic_DNA"/>
</dbReference>
<evidence type="ECO:0000313" key="8">
    <source>
        <dbReference type="EMBL" id="RKN85807.1"/>
    </source>
</evidence>
<dbReference type="CDD" id="cd04729">
    <property type="entry name" value="NanE"/>
    <property type="match status" value="1"/>
</dbReference>
<dbReference type="UniPathway" id="UPA00629">
    <property type="reaction ID" value="UER00682"/>
</dbReference>
<comment type="function">
    <text evidence="2 7">Converts N-acetylmannosamine-6-phosphate (ManNAc-6-P) to N-acetylglucosamine-6-phosphate (GlcNAc-6-P).</text>
</comment>
<dbReference type="GO" id="GO:0005829">
    <property type="term" value="C:cytosol"/>
    <property type="evidence" value="ECO:0007669"/>
    <property type="project" value="TreeGrafter"/>
</dbReference>
<dbReference type="EC" id="5.1.3.9" evidence="7"/>
<comment type="catalytic activity">
    <reaction evidence="1 7">
        <text>an N-acyl-D-glucosamine 6-phosphate = an N-acyl-D-mannosamine 6-phosphate</text>
        <dbReference type="Rhea" id="RHEA:23932"/>
        <dbReference type="ChEBI" id="CHEBI:57599"/>
        <dbReference type="ChEBI" id="CHEBI:57666"/>
        <dbReference type="EC" id="5.1.3.9"/>
    </reaction>
</comment>
<dbReference type="SUPFAM" id="SSF51366">
    <property type="entry name" value="Ribulose-phoshate binding barrel"/>
    <property type="match status" value="1"/>
</dbReference>
<proteinExistence type="inferred from homology"/>
<protein>
    <recommendedName>
        <fullName evidence="7">Putative N-acetylmannosamine-6-phosphate 2-epimerase</fullName>
        <ecNumber evidence="7">5.1.3.9</ecNumber>
    </recommendedName>
    <alternativeName>
        <fullName evidence="7">ManNAc-6-P epimerase</fullName>
    </alternativeName>
</protein>
<gene>
    <name evidence="7" type="primary">nanE</name>
    <name evidence="8" type="ORF">D7M11_05590</name>
</gene>
<evidence type="ECO:0000256" key="2">
    <source>
        <dbReference type="ARBA" id="ARBA00002147"/>
    </source>
</evidence>
<keyword evidence="5 7" id="KW-0413">Isomerase</keyword>
<evidence type="ECO:0000256" key="7">
    <source>
        <dbReference type="HAMAP-Rule" id="MF_01235"/>
    </source>
</evidence>
<comment type="pathway">
    <text evidence="3 7">Amino-sugar metabolism; N-acetylneuraminate degradation; D-fructose 6-phosphate from N-acetylneuraminate: step 3/5.</text>
</comment>
<evidence type="ECO:0000256" key="3">
    <source>
        <dbReference type="ARBA" id="ARBA00005081"/>
    </source>
</evidence>
<keyword evidence="9" id="KW-1185">Reference proteome</keyword>
<dbReference type="AlphaFoldDB" id="A0A3B0CN43"/>
<dbReference type="InterPro" id="IPR007260">
    <property type="entry name" value="NanE"/>
</dbReference>
<dbReference type="FunFam" id="3.20.20.70:FF:000035">
    <property type="entry name" value="Putative N-acetylmannosamine-6-phosphate 2-epimerase"/>
    <property type="match status" value="1"/>
</dbReference>
<dbReference type="GO" id="GO:0006053">
    <property type="term" value="P:N-acetylmannosamine catabolic process"/>
    <property type="evidence" value="ECO:0007669"/>
    <property type="project" value="TreeGrafter"/>
</dbReference>
<comment type="similarity">
    <text evidence="4 7">Belongs to the NanE family.</text>
</comment>
<evidence type="ECO:0000313" key="9">
    <source>
        <dbReference type="Proteomes" id="UP000282311"/>
    </source>
</evidence>
<sequence>MKRIFERRGLIVSCQALPGEPLYWQGTMARMALAAEQGGAIGIRANGPDDIRDIKATVKLPVIGLLKRDIPGSDIYITPELVDVQAIIEAGADVVAMDMTNREDRAEKVVALIRHCHEAGVAVMADISTLEEGLLAESLGADLISTTMSGYTPYSPKQEGPDLELVRQLAGKLSKPLVAEGRIWSPAEAEEALKAGAEYIVVGGAITRPQFITQKYADRVGRWLEQSAKASD</sequence>
<comment type="caution">
    <text evidence="8">The sequence shown here is derived from an EMBL/GenBank/DDBJ whole genome shotgun (WGS) entry which is preliminary data.</text>
</comment>
<evidence type="ECO:0000256" key="5">
    <source>
        <dbReference type="ARBA" id="ARBA00023235"/>
    </source>
</evidence>
<evidence type="ECO:0000256" key="4">
    <source>
        <dbReference type="ARBA" id="ARBA00007439"/>
    </source>
</evidence>